<dbReference type="EMBL" id="FTPD01000034">
    <property type="protein sequence ID" value="SIT57502.1"/>
    <property type="molecule type" value="Genomic_DNA"/>
</dbReference>
<keyword evidence="1" id="KW-0378">Hydrolase</keyword>
<protein>
    <submittedName>
        <fullName evidence="1">Ribonuclease VapC</fullName>
        <ecNumber evidence="1">3.1.-.-</ecNumber>
    </submittedName>
</protein>
<gene>
    <name evidence="1" type="ORF">BQ8794_40101</name>
</gene>
<dbReference type="EC" id="3.1.-.-" evidence="1"/>
<sequence>MNGLSVLTADTRHFAILDVPYLNPFTERASEA</sequence>
<reference evidence="2" key="1">
    <citation type="submission" date="2017-01" db="EMBL/GenBank/DDBJ databases">
        <authorList>
            <person name="Brunel B."/>
        </authorList>
    </citation>
    <scope>NUCLEOTIDE SEQUENCE [LARGE SCALE GENOMIC DNA]</scope>
</reference>
<name>A0A1R3VC95_9HYPH</name>
<dbReference type="GO" id="GO:0016787">
    <property type="term" value="F:hydrolase activity"/>
    <property type="evidence" value="ECO:0007669"/>
    <property type="project" value="UniProtKB-KW"/>
</dbReference>
<keyword evidence="2" id="KW-1185">Reference proteome</keyword>
<evidence type="ECO:0000313" key="2">
    <source>
        <dbReference type="Proteomes" id="UP000188388"/>
    </source>
</evidence>
<evidence type="ECO:0000313" key="1">
    <source>
        <dbReference type="EMBL" id="SIT57502.1"/>
    </source>
</evidence>
<dbReference type="AlphaFoldDB" id="A0A1R3VC95"/>
<organism evidence="1 2">
    <name type="scientific">Mesorhizobium prunaredense</name>
    <dbReference type="NCBI Taxonomy" id="1631249"/>
    <lineage>
        <taxon>Bacteria</taxon>
        <taxon>Pseudomonadati</taxon>
        <taxon>Pseudomonadota</taxon>
        <taxon>Alphaproteobacteria</taxon>
        <taxon>Hyphomicrobiales</taxon>
        <taxon>Phyllobacteriaceae</taxon>
        <taxon>Mesorhizobium</taxon>
    </lineage>
</organism>
<accession>A0A1R3VC95</accession>
<dbReference type="Proteomes" id="UP000188388">
    <property type="component" value="Unassembled WGS sequence"/>
</dbReference>
<proteinExistence type="predicted"/>